<reference evidence="5 6" key="1">
    <citation type="submission" date="2021-05" db="EMBL/GenBank/DDBJ databases">
        <title>Fusibacter ferrireducens sp. nov., an anaerobic, sulfur- and Fe-reducing bacterium isolated from the mangrove sediment.</title>
        <authorList>
            <person name="Qiu D."/>
        </authorList>
    </citation>
    <scope>NUCLEOTIDE SEQUENCE [LARGE SCALE GENOMIC DNA]</scope>
    <source>
        <strain evidence="5 6">DSM 12116</strain>
    </source>
</reference>
<dbReference type="EMBL" id="JAHBCL010000005">
    <property type="protein sequence ID" value="MBS7525874.1"/>
    <property type="molecule type" value="Genomic_DNA"/>
</dbReference>
<feature type="domain" description="SLH" evidence="4">
    <location>
        <begin position="828"/>
        <end position="891"/>
    </location>
</feature>
<sequence>MKKLISLSLVFSMLLTLMVPGIGFAANDKAAISDKMSPIYSELTETEKTTMKAAFDAAKAFDSTSIPNMTTTMSFWDITEIYAAADKLKTGKVDDAYLAPTGVGAAEYVERQALIQFVKALAMIKHAYSDASLQEAMDYFEKISTQGEGSVAAQYSVMNVLFSSITSADLIELFLNTYSHIGNYVTATDAEALSTAATAEAFIAASKPVVKKAYAGEATALGLDTLLYGYEWDGDLIVILDDEIRTTLGATGSKADIALVNAMIRSEATISGTQALTEGNTVSYAITLFGQTTNYIKLTSSNTAIATVSGNINVTAVDAGTATIYVHRSGTTTPVAGEDYLYSFAVVVSEPSSGGGSGGSSNPPADDDNDTSGDAVNDDADSAVEDSNNVASEADAEKVAEKVTETATALQTTIKNATTTEEKEQVATAVTNLTTAILNSSKVVASEAAAKTVLTSTKTLLESTQAAAASVSTATQSKALTDSTKNLLRNAATVISKVTDAAEAKTIATDLIKAAASVATASKTSTVVNTGEAKKAANEIQTQIEKVAKAAIAVAGTQTIAKESVTVAAGVGSVAISASELASKAQAAASAKADMESIIRATGVQMSKNVKPQVTINVPVVEGADVIEANMSGLSDVFAVVDEVKVVTPTASFEIDKNSFSEDLTTDVKVSAKNVSVTDLSAVQRAQVPSNAKVIDLNASVGDTKVSTFKKPINVALPYELSANENPDKLTVFLLKDDGTIESVPAKYENGQVTFSRKGFSIYFVKENDVNFTDLTSVEWARDAIEYIAAKGITGGTSATTFSPNAQITRAEFLTMLMKIAQLNGDASALPFTDVQASDWYAESVAAAFENDITSGTSTTTFSPDAPITRQDMAVMVAKVMLADGYLPGVPADAAEFNDLSQIKNYAVQSVALASREGIMNGTDLGNFNPTANATRAEAAAMLYNLFTK</sequence>
<feature type="chain" id="PRO_5047016027" evidence="3">
    <location>
        <begin position="26"/>
        <end position="949"/>
    </location>
</feature>
<evidence type="ECO:0000313" key="6">
    <source>
        <dbReference type="Proteomes" id="UP000746471"/>
    </source>
</evidence>
<dbReference type="Pfam" id="PF00395">
    <property type="entry name" value="SLH"/>
    <property type="match status" value="3"/>
</dbReference>
<dbReference type="InterPro" id="IPR008964">
    <property type="entry name" value="Invasin/intimin_cell_adhesion"/>
</dbReference>
<keyword evidence="6" id="KW-1185">Reference proteome</keyword>
<feature type="compositionally biased region" description="Acidic residues" evidence="2">
    <location>
        <begin position="365"/>
        <end position="384"/>
    </location>
</feature>
<dbReference type="Proteomes" id="UP000746471">
    <property type="component" value="Unassembled WGS sequence"/>
</dbReference>
<feature type="signal peptide" evidence="3">
    <location>
        <begin position="1"/>
        <end position="25"/>
    </location>
</feature>
<comment type="caution">
    <text evidence="5">The sequence shown here is derived from an EMBL/GenBank/DDBJ whole genome shotgun (WGS) entry which is preliminary data.</text>
</comment>
<evidence type="ECO:0000259" key="4">
    <source>
        <dbReference type="PROSITE" id="PS51272"/>
    </source>
</evidence>
<keyword evidence="1" id="KW-0677">Repeat</keyword>
<evidence type="ECO:0000313" key="5">
    <source>
        <dbReference type="EMBL" id="MBS7525874.1"/>
    </source>
</evidence>
<evidence type="ECO:0000256" key="2">
    <source>
        <dbReference type="SAM" id="MobiDB-lite"/>
    </source>
</evidence>
<evidence type="ECO:0000256" key="3">
    <source>
        <dbReference type="SAM" id="SignalP"/>
    </source>
</evidence>
<evidence type="ECO:0000256" key="1">
    <source>
        <dbReference type="ARBA" id="ARBA00022737"/>
    </source>
</evidence>
<gene>
    <name evidence="5" type="ORF">KHM83_04185</name>
</gene>
<keyword evidence="3" id="KW-0732">Signal</keyword>
<feature type="region of interest" description="Disordered" evidence="2">
    <location>
        <begin position="352"/>
        <end position="397"/>
    </location>
</feature>
<feature type="domain" description="SLH" evidence="4">
    <location>
        <begin position="894"/>
        <end position="949"/>
    </location>
</feature>
<dbReference type="PROSITE" id="PS51272">
    <property type="entry name" value="SLH"/>
    <property type="match status" value="3"/>
</dbReference>
<dbReference type="RefSeq" id="WP_213235656.1">
    <property type="nucleotide sequence ID" value="NZ_JAHBCL010000005.1"/>
</dbReference>
<accession>A0ABS5PNA7</accession>
<protein>
    <submittedName>
        <fullName evidence="5">S-layer homology domain-containing protein</fullName>
    </submittedName>
</protein>
<dbReference type="InterPro" id="IPR001119">
    <property type="entry name" value="SLH_dom"/>
</dbReference>
<organism evidence="5 6">
    <name type="scientific">Fusibacter paucivorans</name>
    <dbReference type="NCBI Taxonomy" id="76009"/>
    <lineage>
        <taxon>Bacteria</taxon>
        <taxon>Bacillati</taxon>
        <taxon>Bacillota</taxon>
        <taxon>Clostridia</taxon>
        <taxon>Eubacteriales</taxon>
        <taxon>Eubacteriales Family XII. Incertae Sedis</taxon>
        <taxon>Fusibacter</taxon>
    </lineage>
</organism>
<name>A0ABS5PNA7_9FIRM</name>
<feature type="domain" description="SLH" evidence="4">
    <location>
        <begin position="768"/>
        <end position="827"/>
    </location>
</feature>
<dbReference type="SUPFAM" id="SSF49373">
    <property type="entry name" value="Invasin/intimin cell-adhesion fragments"/>
    <property type="match status" value="1"/>
</dbReference>
<proteinExistence type="predicted"/>